<comment type="caution">
    <text evidence="2">The sequence shown here is derived from an EMBL/GenBank/DDBJ whole genome shotgun (WGS) entry which is preliminary data.</text>
</comment>
<evidence type="ECO:0000313" key="3">
    <source>
        <dbReference type="Proteomes" id="UP001381693"/>
    </source>
</evidence>
<sequence length="72" mass="8312">MLDVTFRQRPSQATADVTTAENKSRMLPKAEDDRRLASSTSEASTNEEQQRRYASGERRRPQYLEDYVVDSD</sequence>
<evidence type="ECO:0000313" key="2">
    <source>
        <dbReference type="EMBL" id="KAK7078846.1"/>
    </source>
</evidence>
<dbReference type="EMBL" id="JAXCGZ010007648">
    <property type="protein sequence ID" value="KAK7078846.1"/>
    <property type="molecule type" value="Genomic_DNA"/>
</dbReference>
<feature type="non-terminal residue" evidence="2">
    <location>
        <position position="72"/>
    </location>
</feature>
<accession>A0AAN9A347</accession>
<gene>
    <name evidence="2" type="ORF">SK128_005226</name>
</gene>
<name>A0AAN9A347_HALRR</name>
<proteinExistence type="predicted"/>
<reference evidence="2 3" key="1">
    <citation type="submission" date="2023-11" db="EMBL/GenBank/DDBJ databases">
        <title>Halocaridina rubra genome assembly.</title>
        <authorList>
            <person name="Smith C."/>
        </authorList>
    </citation>
    <scope>NUCLEOTIDE SEQUENCE [LARGE SCALE GENOMIC DNA]</scope>
    <source>
        <strain evidence="2">EP-1</strain>
        <tissue evidence="2">Whole</tissue>
    </source>
</reference>
<feature type="compositionally biased region" description="Basic and acidic residues" evidence="1">
    <location>
        <begin position="48"/>
        <end position="63"/>
    </location>
</feature>
<feature type="compositionally biased region" description="Polar residues" evidence="1">
    <location>
        <begin position="8"/>
        <end position="21"/>
    </location>
</feature>
<feature type="compositionally biased region" description="Low complexity" evidence="1">
    <location>
        <begin position="37"/>
        <end position="47"/>
    </location>
</feature>
<feature type="compositionally biased region" description="Basic and acidic residues" evidence="1">
    <location>
        <begin position="22"/>
        <end position="36"/>
    </location>
</feature>
<keyword evidence="3" id="KW-1185">Reference proteome</keyword>
<evidence type="ECO:0000256" key="1">
    <source>
        <dbReference type="SAM" id="MobiDB-lite"/>
    </source>
</evidence>
<feature type="region of interest" description="Disordered" evidence="1">
    <location>
        <begin position="1"/>
        <end position="72"/>
    </location>
</feature>
<dbReference type="AlphaFoldDB" id="A0AAN9A347"/>
<protein>
    <submittedName>
        <fullName evidence="2">Uncharacterized protein</fullName>
    </submittedName>
</protein>
<organism evidence="2 3">
    <name type="scientific">Halocaridina rubra</name>
    <name type="common">Hawaiian red shrimp</name>
    <dbReference type="NCBI Taxonomy" id="373956"/>
    <lineage>
        <taxon>Eukaryota</taxon>
        <taxon>Metazoa</taxon>
        <taxon>Ecdysozoa</taxon>
        <taxon>Arthropoda</taxon>
        <taxon>Crustacea</taxon>
        <taxon>Multicrustacea</taxon>
        <taxon>Malacostraca</taxon>
        <taxon>Eumalacostraca</taxon>
        <taxon>Eucarida</taxon>
        <taxon>Decapoda</taxon>
        <taxon>Pleocyemata</taxon>
        <taxon>Caridea</taxon>
        <taxon>Atyoidea</taxon>
        <taxon>Atyidae</taxon>
        <taxon>Halocaridina</taxon>
    </lineage>
</organism>
<dbReference type="Proteomes" id="UP001381693">
    <property type="component" value="Unassembled WGS sequence"/>
</dbReference>